<dbReference type="GeneID" id="7824917"/>
<dbReference type="EMBL" id="GG662233">
    <property type="protein sequence ID" value="EAS07321.2"/>
    <property type="molecule type" value="Genomic_DNA"/>
</dbReference>
<keyword evidence="4" id="KW-0133">Cell shape</keyword>
<dbReference type="InterPro" id="IPR001967">
    <property type="entry name" value="Peptidase_S11_N"/>
</dbReference>
<dbReference type="SUPFAM" id="SSF56601">
    <property type="entry name" value="beta-lactamase/transpeptidase-like"/>
    <property type="match status" value="1"/>
</dbReference>
<keyword evidence="5" id="KW-0573">Peptidoglycan synthesis</keyword>
<dbReference type="AlphaFoldDB" id="Q24HS4"/>
<dbReference type="Gene3D" id="3.40.710.10">
    <property type="entry name" value="DD-peptidase/beta-lactamase superfamily"/>
    <property type="match status" value="1"/>
</dbReference>
<keyword evidence="3" id="KW-0378">Hydrolase</keyword>
<evidence type="ECO:0000256" key="4">
    <source>
        <dbReference type="ARBA" id="ARBA00022960"/>
    </source>
</evidence>
<gene>
    <name evidence="8" type="ORF">TTHERM_01284710</name>
</gene>
<dbReference type="PRINTS" id="PR00725">
    <property type="entry name" value="DADACBPTASE1"/>
</dbReference>
<accession>Q24HS4</accession>
<dbReference type="Pfam" id="PF00768">
    <property type="entry name" value="Peptidase_S11"/>
    <property type="match status" value="2"/>
</dbReference>
<feature type="domain" description="Peptidase S11 D-alanyl-D-alanine carboxypeptidase A N-terminal" evidence="7">
    <location>
        <begin position="120"/>
        <end position="227"/>
    </location>
</feature>
<keyword evidence="6" id="KW-0961">Cell wall biogenesis/degradation</keyword>
<keyword evidence="8" id="KW-0645">Protease</keyword>
<dbReference type="GO" id="GO:0009002">
    <property type="term" value="F:serine-type D-Ala-D-Ala carboxypeptidase activity"/>
    <property type="evidence" value="ECO:0007669"/>
    <property type="project" value="InterPro"/>
</dbReference>
<proteinExistence type="inferred from homology"/>
<dbReference type="KEGG" id="tet:TTHERM_01284710"/>
<keyword evidence="2" id="KW-0732">Signal</keyword>
<name>Q24HS4_TETTS</name>
<evidence type="ECO:0000256" key="5">
    <source>
        <dbReference type="ARBA" id="ARBA00022984"/>
    </source>
</evidence>
<comment type="similarity">
    <text evidence="1">Belongs to the peptidase S11 family.</text>
</comment>
<evidence type="ECO:0000256" key="3">
    <source>
        <dbReference type="ARBA" id="ARBA00022801"/>
    </source>
</evidence>
<dbReference type="InterPro" id="IPR018044">
    <property type="entry name" value="Peptidase_S11"/>
</dbReference>
<dbReference type="Proteomes" id="UP000009168">
    <property type="component" value="Unassembled WGS sequence"/>
</dbReference>
<feature type="domain" description="Peptidase S11 D-alanyl-D-alanine carboxypeptidase A N-terminal" evidence="7">
    <location>
        <begin position="261"/>
        <end position="369"/>
    </location>
</feature>
<dbReference type="GO" id="GO:0071555">
    <property type="term" value="P:cell wall organization"/>
    <property type="evidence" value="ECO:0007669"/>
    <property type="project" value="UniProtKB-KW"/>
</dbReference>
<dbReference type="InterPro" id="IPR012338">
    <property type="entry name" value="Beta-lactam/transpept-like"/>
</dbReference>
<evidence type="ECO:0000313" key="8">
    <source>
        <dbReference type="EMBL" id="EAS07321.2"/>
    </source>
</evidence>
<evidence type="ECO:0000256" key="2">
    <source>
        <dbReference type="ARBA" id="ARBA00022729"/>
    </source>
</evidence>
<dbReference type="HOGENOM" id="CLU_027070_7_0_1"/>
<evidence type="ECO:0000313" key="9">
    <source>
        <dbReference type="Proteomes" id="UP000009168"/>
    </source>
</evidence>
<organism evidence="8 9">
    <name type="scientific">Tetrahymena thermophila (strain SB210)</name>
    <dbReference type="NCBI Taxonomy" id="312017"/>
    <lineage>
        <taxon>Eukaryota</taxon>
        <taxon>Sar</taxon>
        <taxon>Alveolata</taxon>
        <taxon>Ciliophora</taxon>
        <taxon>Intramacronucleata</taxon>
        <taxon>Oligohymenophorea</taxon>
        <taxon>Hymenostomatida</taxon>
        <taxon>Tetrahymenina</taxon>
        <taxon>Tetrahymenidae</taxon>
        <taxon>Tetrahymena</taxon>
    </lineage>
</organism>
<keyword evidence="8" id="KW-0121">Carboxypeptidase</keyword>
<dbReference type="PANTHER" id="PTHR21581">
    <property type="entry name" value="D-ALANYL-D-ALANINE CARBOXYPEPTIDASE"/>
    <property type="match status" value="1"/>
</dbReference>
<evidence type="ECO:0000256" key="1">
    <source>
        <dbReference type="ARBA" id="ARBA00007164"/>
    </source>
</evidence>
<evidence type="ECO:0000256" key="6">
    <source>
        <dbReference type="ARBA" id="ARBA00023316"/>
    </source>
</evidence>
<dbReference type="PANTHER" id="PTHR21581:SF6">
    <property type="entry name" value="TRAFFICKING PROTEIN PARTICLE COMPLEX SUBUNIT 12"/>
    <property type="match status" value="1"/>
</dbReference>
<dbReference type="OrthoDB" id="10254188at2759"/>
<dbReference type="GO" id="GO:0008360">
    <property type="term" value="P:regulation of cell shape"/>
    <property type="evidence" value="ECO:0007669"/>
    <property type="project" value="UniProtKB-KW"/>
</dbReference>
<dbReference type="MEROPS" id="S11.004"/>
<dbReference type="eggNOG" id="ENOG502TMQA">
    <property type="taxonomic scope" value="Eukaryota"/>
</dbReference>
<sequence length="423" mass="49016">MECIQKNTKFNNLQFKIIIKLKQPTYKKGDNKKENTNQFNTNFIKYLVRNIHKQVSKYKEMFGEKNDYGSCSNSRIIKQKHHQSNQLKQAGRSALNSANYAKDNVSNAYSSTTGQSSVIEDTPYITAKAWCIYDAKTGQYQRGHHSNEIREMASLTKMATLLVSLRLVERFKLDPTQLYFSVSENAANTRGTTSRLEENEWVLVKDLFYGLMLPSGNDSAVVLAENFGCLLYFDSIGQNKVFQEIHSVDVTEDIYVRDYMKLFLKEMNSICEEFNLKSTKFNNPHGLVNKHNYSTCNDLARLTYFCLKNEEFRKIVATKTYRAVVKYVQFDNKVIERSILWENTNKLLDRGFKGVKTGITVAAGACLSSWYTQTIDDYSKEECNIIIIVLGSVNQEQRFQDTIRLADWYVQRLKDKIYDSNYY</sequence>
<dbReference type="GO" id="GO:0006508">
    <property type="term" value="P:proteolysis"/>
    <property type="evidence" value="ECO:0007669"/>
    <property type="project" value="InterPro"/>
</dbReference>
<reference evidence="9" key="1">
    <citation type="journal article" date="2006" name="PLoS Biol.">
        <title>Macronuclear genome sequence of the ciliate Tetrahymena thermophila, a model eukaryote.</title>
        <authorList>
            <person name="Eisen J.A."/>
            <person name="Coyne R.S."/>
            <person name="Wu M."/>
            <person name="Wu D."/>
            <person name="Thiagarajan M."/>
            <person name="Wortman J.R."/>
            <person name="Badger J.H."/>
            <person name="Ren Q."/>
            <person name="Amedeo P."/>
            <person name="Jones K.M."/>
            <person name="Tallon L.J."/>
            <person name="Delcher A.L."/>
            <person name="Salzberg S.L."/>
            <person name="Silva J.C."/>
            <person name="Haas B.J."/>
            <person name="Majoros W.H."/>
            <person name="Farzad M."/>
            <person name="Carlton J.M."/>
            <person name="Smith R.K. Jr."/>
            <person name="Garg J."/>
            <person name="Pearlman R.E."/>
            <person name="Karrer K.M."/>
            <person name="Sun L."/>
            <person name="Manning G."/>
            <person name="Elde N.C."/>
            <person name="Turkewitz A.P."/>
            <person name="Asai D.J."/>
            <person name="Wilkes D.E."/>
            <person name="Wang Y."/>
            <person name="Cai H."/>
            <person name="Collins K."/>
            <person name="Stewart B.A."/>
            <person name="Lee S.R."/>
            <person name="Wilamowska K."/>
            <person name="Weinberg Z."/>
            <person name="Ruzzo W.L."/>
            <person name="Wloga D."/>
            <person name="Gaertig J."/>
            <person name="Frankel J."/>
            <person name="Tsao C.-C."/>
            <person name="Gorovsky M.A."/>
            <person name="Keeling P.J."/>
            <person name="Waller R.F."/>
            <person name="Patron N.J."/>
            <person name="Cherry J.M."/>
            <person name="Stover N.A."/>
            <person name="Krieger C.J."/>
            <person name="del Toro C."/>
            <person name="Ryder H.F."/>
            <person name="Williamson S.C."/>
            <person name="Barbeau R.A."/>
            <person name="Hamilton E.P."/>
            <person name="Orias E."/>
        </authorList>
    </citation>
    <scope>NUCLEOTIDE SEQUENCE [LARGE SCALE GENOMIC DNA]</scope>
    <source>
        <strain evidence="9">SB210</strain>
    </source>
</reference>
<protein>
    <submittedName>
        <fullName evidence="8">D-alanyl-D-alanine carboxypeptidase family protein</fullName>
    </submittedName>
</protein>
<evidence type="ECO:0000259" key="7">
    <source>
        <dbReference type="Pfam" id="PF00768"/>
    </source>
</evidence>
<dbReference type="InParanoid" id="Q24HS4"/>
<dbReference type="RefSeq" id="XP_001027563.2">
    <property type="nucleotide sequence ID" value="XM_001027563.3"/>
</dbReference>
<keyword evidence="9" id="KW-1185">Reference proteome</keyword>